<dbReference type="GO" id="GO:0019894">
    <property type="term" value="F:kinesin binding"/>
    <property type="evidence" value="ECO:0007669"/>
    <property type="project" value="TreeGrafter"/>
</dbReference>
<evidence type="ECO:0000256" key="2">
    <source>
        <dbReference type="ARBA" id="ARBA00004656"/>
    </source>
</evidence>
<reference evidence="8 9" key="1">
    <citation type="submission" date="2014-11" db="EMBL/GenBank/DDBJ databases">
        <title>Genetic blueprint of the zoonotic pathogen Toxocara canis.</title>
        <authorList>
            <person name="Zhu X.-Q."/>
            <person name="Korhonen P.K."/>
            <person name="Cai H."/>
            <person name="Young N.D."/>
            <person name="Nejsum P."/>
            <person name="von Samson-Himmelstjerna G."/>
            <person name="Boag P.R."/>
            <person name="Tan P."/>
            <person name="Li Q."/>
            <person name="Min J."/>
            <person name="Yang Y."/>
            <person name="Wang X."/>
            <person name="Fang X."/>
            <person name="Hall R.S."/>
            <person name="Hofmann A."/>
            <person name="Sternberg P.W."/>
            <person name="Jex A.R."/>
            <person name="Gasser R.B."/>
        </authorList>
    </citation>
    <scope>NUCLEOTIDE SEQUENCE [LARGE SCALE GENOMIC DNA]</scope>
    <source>
        <strain evidence="8">PN_DK_2014</strain>
    </source>
</reference>
<dbReference type="GO" id="GO:0010008">
    <property type="term" value="C:endosome membrane"/>
    <property type="evidence" value="ECO:0007669"/>
    <property type="project" value="TreeGrafter"/>
</dbReference>
<dbReference type="GO" id="GO:0007030">
    <property type="term" value="P:Golgi organization"/>
    <property type="evidence" value="ECO:0007669"/>
    <property type="project" value="TreeGrafter"/>
</dbReference>
<evidence type="ECO:0000256" key="1">
    <source>
        <dbReference type="ARBA" id="ARBA00004496"/>
    </source>
</evidence>
<dbReference type="InterPro" id="IPR053015">
    <property type="entry name" value="PH_domain-containing_M2"/>
</dbReference>
<sequence>MISLAPIGTLDDGQGSASCCASVSQHPRIEAQMKDAITSVCSEWRKRSKAPSEVLDSSCPEARNLVVTIDRFMSNGCLRGDRLYWYFAKEFLTHSECESLVDEWRASNERDLSVAWLKDSLNKQSMPFIFQSFVLNWKLVLKHYSREAAIANRALIKRLANSFLEIADVRFHFSASSNSEPGVPVAEMRASVIFAGSGRPRSPHSRNGQETHHVVAEGSGLQDTPSATLVRSRLSRRRRSARSESTSRAIADVPLPPDFVETTPLMASSPYISSAKDYDYVFDQMLHRGERGLVACGSLPLLRGNRMANLSHQRSVESPPSYASLSEHSVRDGRRGIESVPTRCQDEAPVAEKPADPFDVALKMSISKAKLLAAARETDVKSRSRVPSPPVEFTPFGEVRLDMGEVVGLSIKVFRDEMEKFLKFYQIYVHFGTGQPVHRFFVLSDRAVYLLSLQCNLVSARKTYITCAYLPLRNVDFIAVGADYEVLYLNIVKGSYLEAEEGTRLDSHVMEVCTACAQLGRSMVDAISVAYMQCVSNTLPVYTDSTPQRLITTKFVAKELHIDNPTLECYCLAQWRQTRIDCAMGENVVQRSGFLYHKLVKSSSWLPYSGDYRQSFFHLQGKKLYQFEDSTCKVGERVVALQEMVSDVCELKGREQSAHMFQMELNNGEKYEFICASGSDLHQWVSLLNLALSTTDLDDEAVACVAVVSRDAILIAQEGLNCAVDGFMRLLVRIDLQHVQSAVGVLASERYACVLSDGQNLNWIFLRSPDEIDRFLAVLQRLGVNRISNEEDGSSRLTALLNSMPRSGDLFYFSDAHSDDAFEL</sequence>
<dbReference type="OMA" id="HDAERFM"/>
<dbReference type="OrthoDB" id="9983817at2759"/>
<dbReference type="GO" id="GO:0032880">
    <property type="term" value="P:regulation of protein localization"/>
    <property type="evidence" value="ECO:0007669"/>
    <property type="project" value="TreeGrafter"/>
</dbReference>
<feature type="domain" description="RUN" evidence="7">
    <location>
        <begin position="56"/>
        <end position="178"/>
    </location>
</feature>
<dbReference type="Gene3D" id="2.30.29.30">
    <property type="entry name" value="Pleckstrin-homology domain (PH domain)/Phosphotyrosine-binding domain (PTB)"/>
    <property type="match status" value="1"/>
</dbReference>
<keyword evidence="9" id="KW-1185">Reference proteome</keyword>
<dbReference type="Proteomes" id="UP000031036">
    <property type="component" value="Unassembled WGS sequence"/>
</dbReference>
<dbReference type="Gene3D" id="1.20.58.900">
    <property type="match status" value="1"/>
</dbReference>
<dbReference type="InterPro" id="IPR004012">
    <property type="entry name" value="Run_dom"/>
</dbReference>
<dbReference type="InterPro" id="IPR037213">
    <property type="entry name" value="Run_dom_sf"/>
</dbReference>
<evidence type="ECO:0000256" key="3">
    <source>
        <dbReference type="ARBA" id="ARBA00022490"/>
    </source>
</evidence>
<evidence type="ECO:0000259" key="7">
    <source>
        <dbReference type="PROSITE" id="PS50826"/>
    </source>
</evidence>
<feature type="domain" description="PH" evidence="6">
    <location>
        <begin position="588"/>
        <end position="693"/>
    </location>
</feature>
<feature type="region of interest" description="Disordered" evidence="5">
    <location>
        <begin position="312"/>
        <end position="348"/>
    </location>
</feature>
<keyword evidence="4" id="KW-0458">Lysosome</keyword>
<feature type="compositionally biased region" description="Polar residues" evidence="5">
    <location>
        <begin position="312"/>
        <end position="327"/>
    </location>
</feature>
<dbReference type="SUPFAM" id="SSF50729">
    <property type="entry name" value="PH domain-like"/>
    <property type="match status" value="1"/>
</dbReference>
<evidence type="ECO:0000259" key="6">
    <source>
        <dbReference type="PROSITE" id="PS50003"/>
    </source>
</evidence>
<gene>
    <name evidence="8" type="primary">PLEKHM2</name>
    <name evidence="8" type="ORF">Tcan_09361</name>
</gene>
<dbReference type="PROSITE" id="PS50003">
    <property type="entry name" value="PH_DOMAIN"/>
    <property type="match status" value="1"/>
</dbReference>
<dbReference type="PANTHER" id="PTHR46556">
    <property type="entry name" value="PLECKSTRIN HOMOLOGY DOMAIN-CONTAINING FAMILY M MEMBER 2"/>
    <property type="match status" value="1"/>
</dbReference>
<protein>
    <submittedName>
        <fullName evidence="8">Pleckstrin homology domain-containing family M member 2</fullName>
    </submittedName>
</protein>
<keyword evidence="3" id="KW-0963">Cytoplasm</keyword>
<dbReference type="InterPro" id="IPR057288">
    <property type="entry name" value="PH_PLEKHM2"/>
</dbReference>
<dbReference type="SUPFAM" id="SSF140741">
    <property type="entry name" value="RUN domain-like"/>
    <property type="match status" value="1"/>
</dbReference>
<evidence type="ECO:0000256" key="4">
    <source>
        <dbReference type="ARBA" id="ARBA00023228"/>
    </source>
</evidence>
<dbReference type="Pfam" id="PF23142">
    <property type="entry name" value="PH_PLEKHM2"/>
    <property type="match status" value="1"/>
</dbReference>
<organism evidence="8 9">
    <name type="scientific">Toxocara canis</name>
    <name type="common">Canine roundworm</name>
    <dbReference type="NCBI Taxonomy" id="6265"/>
    <lineage>
        <taxon>Eukaryota</taxon>
        <taxon>Metazoa</taxon>
        <taxon>Ecdysozoa</taxon>
        <taxon>Nematoda</taxon>
        <taxon>Chromadorea</taxon>
        <taxon>Rhabditida</taxon>
        <taxon>Spirurina</taxon>
        <taxon>Ascaridomorpha</taxon>
        <taxon>Ascaridoidea</taxon>
        <taxon>Toxocaridae</taxon>
        <taxon>Toxocara</taxon>
    </lineage>
</organism>
<accession>A0A0B2UVH7</accession>
<dbReference type="GO" id="GO:0005765">
    <property type="term" value="C:lysosomal membrane"/>
    <property type="evidence" value="ECO:0007669"/>
    <property type="project" value="UniProtKB-SubCell"/>
</dbReference>
<feature type="region of interest" description="Disordered" evidence="5">
    <location>
        <begin position="197"/>
        <end position="248"/>
    </location>
</feature>
<feature type="compositionally biased region" description="Basic and acidic residues" evidence="5">
    <location>
        <begin position="328"/>
        <end position="337"/>
    </location>
</feature>
<comment type="subcellular location">
    <subcellularLocation>
        <location evidence="1">Cytoplasm</location>
    </subcellularLocation>
    <subcellularLocation>
        <location evidence="2">Lysosome membrane</location>
    </subcellularLocation>
</comment>
<proteinExistence type="predicted"/>
<name>A0A0B2UVH7_TOXCA</name>
<dbReference type="InterPro" id="IPR011993">
    <property type="entry name" value="PH-like_dom_sf"/>
</dbReference>
<dbReference type="GO" id="GO:0032418">
    <property type="term" value="P:lysosome localization"/>
    <property type="evidence" value="ECO:0007669"/>
    <property type="project" value="TreeGrafter"/>
</dbReference>
<dbReference type="PROSITE" id="PS50826">
    <property type="entry name" value="RUN"/>
    <property type="match status" value="1"/>
</dbReference>
<evidence type="ECO:0000313" key="9">
    <source>
        <dbReference type="Proteomes" id="UP000031036"/>
    </source>
</evidence>
<dbReference type="SMART" id="SM00233">
    <property type="entry name" value="PH"/>
    <property type="match status" value="1"/>
</dbReference>
<evidence type="ECO:0000313" key="8">
    <source>
        <dbReference type="EMBL" id="KHN75111.1"/>
    </source>
</evidence>
<dbReference type="InterPro" id="IPR001849">
    <property type="entry name" value="PH_domain"/>
</dbReference>
<dbReference type="PANTHER" id="PTHR46556:SF1">
    <property type="entry name" value="PLECKSTRIN HOMOLOGY DOMAIN-CONTAINING FAMILY M MEMBER 2"/>
    <property type="match status" value="1"/>
</dbReference>
<dbReference type="CDD" id="cd00821">
    <property type="entry name" value="PH"/>
    <property type="match status" value="1"/>
</dbReference>
<dbReference type="AlphaFoldDB" id="A0A0B2UVH7"/>
<evidence type="ECO:0000256" key="5">
    <source>
        <dbReference type="SAM" id="MobiDB-lite"/>
    </source>
</evidence>
<comment type="caution">
    <text evidence="8">The sequence shown here is derived from an EMBL/GenBank/DDBJ whole genome shotgun (WGS) entry which is preliminary data.</text>
</comment>
<dbReference type="EMBL" id="JPKZ01002781">
    <property type="protein sequence ID" value="KHN75111.1"/>
    <property type="molecule type" value="Genomic_DNA"/>
</dbReference>
<dbReference type="STRING" id="6265.A0A0B2UVH7"/>